<evidence type="ECO:0000313" key="1">
    <source>
        <dbReference type="EMBL" id="MBB6073398.1"/>
    </source>
</evidence>
<dbReference type="EMBL" id="JACHIA010000024">
    <property type="protein sequence ID" value="MBB6073398.1"/>
    <property type="molecule type" value="Genomic_DNA"/>
</dbReference>
<name>A0A841H5Z2_9BACT</name>
<dbReference type="Proteomes" id="UP000582837">
    <property type="component" value="Unassembled WGS sequence"/>
</dbReference>
<reference evidence="1 2" key="1">
    <citation type="submission" date="2020-08" db="EMBL/GenBank/DDBJ databases">
        <title>Genomic Encyclopedia of Type Strains, Phase IV (KMG-IV): sequencing the most valuable type-strain genomes for metagenomic binning, comparative biology and taxonomic classification.</title>
        <authorList>
            <person name="Goeker M."/>
        </authorList>
    </citation>
    <scope>NUCLEOTIDE SEQUENCE [LARGE SCALE GENOMIC DNA]</scope>
    <source>
        <strain evidence="1 2">DSM 29007</strain>
    </source>
</reference>
<dbReference type="AlphaFoldDB" id="A0A841H5Z2"/>
<accession>A0A841H5Z2</accession>
<gene>
    <name evidence="1" type="ORF">HNQ61_005065</name>
</gene>
<evidence type="ECO:0000313" key="2">
    <source>
        <dbReference type="Proteomes" id="UP000582837"/>
    </source>
</evidence>
<protein>
    <submittedName>
        <fullName evidence="1">Uncharacterized protein</fullName>
    </submittedName>
</protein>
<proteinExistence type="predicted"/>
<organism evidence="1 2">
    <name type="scientific">Longimicrobium terrae</name>
    <dbReference type="NCBI Taxonomy" id="1639882"/>
    <lineage>
        <taxon>Bacteria</taxon>
        <taxon>Pseudomonadati</taxon>
        <taxon>Gemmatimonadota</taxon>
        <taxon>Longimicrobiia</taxon>
        <taxon>Longimicrobiales</taxon>
        <taxon>Longimicrobiaceae</taxon>
        <taxon>Longimicrobium</taxon>
    </lineage>
</organism>
<comment type="caution">
    <text evidence="1">The sequence shown here is derived from an EMBL/GenBank/DDBJ whole genome shotgun (WGS) entry which is preliminary data.</text>
</comment>
<dbReference type="RefSeq" id="WP_170039167.1">
    <property type="nucleotide sequence ID" value="NZ_JABDTL010000002.1"/>
</dbReference>
<keyword evidence="2" id="KW-1185">Reference proteome</keyword>
<sequence length="140" mass="15172">MILHCNFEELRALASAGEAVVAAAEGESQSGAVQAPAEGIARIEMLLPRLTGDFSIDTLQDQRRVRAAVGLICDDLRGRMDQTIIEHNPAHEDAVTLYFDYGHSRSVLHRLDQMGSEMEAIVDLITGGQPETGATIPFPD</sequence>